<reference evidence="3 4" key="1">
    <citation type="submission" date="2020-08" db="EMBL/GenBank/DDBJ databases">
        <title>Dyella sp. G9 isolated from forest soil.</title>
        <authorList>
            <person name="Fu J."/>
            <person name="Qiu L."/>
        </authorList>
    </citation>
    <scope>NUCLEOTIDE SEQUENCE [LARGE SCALE GENOMIC DNA]</scope>
    <source>
        <strain evidence="3 4">G9</strain>
    </source>
</reference>
<proteinExistence type="predicted"/>
<dbReference type="Gene3D" id="3.10.450.50">
    <property type="match status" value="1"/>
</dbReference>
<feature type="signal peptide" evidence="1">
    <location>
        <begin position="1"/>
        <end position="19"/>
    </location>
</feature>
<evidence type="ECO:0000256" key="1">
    <source>
        <dbReference type="SAM" id="SignalP"/>
    </source>
</evidence>
<protein>
    <submittedName>
        <fullName evidence="3">Nuclear transport factor 2 family protein</fullName>
    </submittedName>
</protein>
<dbReference type="InterPro" id="IPR037401">
    <property type="entry name" value="SnoaL-like"/>
</dbReference>
<sequence>MKTITLLGLACALGTVAEAALPPATAEGASLKAMDPEQTVAQKFDAFNRHDADAIQSLYAEDATLQSPDYPQLQGNAKIADTYRWIFAAIPDARDTISSIETAGSNVYVQFVLTGHLKDAPGKAVSVRIMSVYRVGKHRIESDSTYYDRKTP</sequence>
<dbReference type="Pfam" id="PF12680">
    <property type="entry name" value="SnoaL_2"/>
    <property type="match status" value="1"/>
</dbReference>
<feature type="chain" id="PRO_5028818126" evidence="1">
    <location>
        <begin position="20"/>
        <end position="152"/>
    </location>
</feature>
<dbReference type="AlphaFoldDB" id="A0A7G8Q1M9"/>
<dbReference type="KEGG" id="dtl:H8F01_16565"/>
<dbReference type="RefSeq" id="WP_187056159.1">
    <property type="nucleotide sequence ID" value="NZ_CP060412.1"/>
</dbReference>
<dbReference type="Proteomes" id="UP000515873">
    <property type="component" value="Chromosome"/>
</dbReference>
<evidence type="ECO:0000259" key="2">
    <source>
        <dbReference type="Pfam" id="PF12680"/>
    </source>
</evidence>
<keyword evidence="1" id="KW-0732">Signal</keyword>
<dbReference type="InterPro" id="IPR032710">
    <property type="entry name" value="NTF2-like_dom_sf"/>
</dbReference>
<dbReference type="SUPFAM" id="SSF54427">
    <property type="entry name" value="NTF2-like"/>
    <property type="match status" value="1"/>
</dbReference>
<keyword evidence="4" id="KW-1185">Reference proteome</keyword>
<dbReference type="EMBL" id="CP060412">
    <property type="protein sequence ID" value="QNK00687.1"/>
    <property type="molecule type" value="Genomic_DNA"/>
</dbReference>
<evidence type="ECO:0000313" key="4">
    <source>
        <dbReference type="Proteomes" id="UP000515873"/>
    </source>
</evidence>
<evidence type="ECO:0000313" key="3">
    <source>
        <dbReference type="EMBL" id="QNK00687.1"/>
    </source>
</evidence>
<name>A0A7G8Q1M9_9GAMM</name>
<gene>
    <name evidence="3" type="ORF">H8F01_16565</name>
</gene>
<organism evidence="3 4">
    <name type="scientific">Dyella telluris</name>
    <dbReference type="NCBI Taxonomy" id="2763498"/>
    <lineage>
        <taxon>Bacteria</taxon>
        <taxon>Pseudomonadati</taxon>
        <taxon>Pseudomonadota</taxon>
        <taxon>Gammaproteobacteria</taxon>
        <taxon>Lysobacterales</taxon>
        <taxon>Rhodanobacteraceae</taxon>
        <taxon>Dyella</taxon>
    </lineage>
</organism>
<feature type="domain" description="SnoaL-like" evidence="2">
    <location>
        <begin position="42"/>
        <end position="140"/>
    </location>
</feature>
<accession>A0A7G8Q1M9</accession>